<gene>
    <name evidence="2" type="ORF">PS833_05504</name>
</gene>
<evidence type="ECO:0008006" key="4">
    <source>
        <dbReference type="Google" id="ProtNLM"/>
    </source>
</evidence>
<feature type="chain" id="PRO_5023004037" description="VCBS repeat-containing protein" evidence="1">
    <location>
        <begin position="20"/>
        <end position="235"/>
    </location>
</feature>
<dbReference type="AlphaFoldDB" id="A0A5E7FK16"/>
<dbReference type="OrthoDB" id="964913at2"/>
<dbReference type="InterPro" id="IPR038643">
    <property type="entry name" value="PliI_sf"/>
</dbReference>
<evidence type="ECO:0000256" key="1">
    <source>
        <dbReference type="SAM" id="SignalP"/>
    </source>
</evidence>
<dbReference type="EMBL" id="CABVHU010000018">
    <property type="protein sequence ID" value="VVO37523.1"/>
    <property type="molecule type" value="Genomic_DNA"/>
</dbReference>
<evidence type="ECO:0000313" key="2">
    <source>
        <dbReference type="EMBL" id="VVO37523.1"/>
    </source>
</evidence>
<sequence precursor="true">MIARISASFAVTISLAAHATVEVAPLVDPPFNNGAETVTATQSIKGPLTAQHLSSRLVDDARDSIQPFDQTLELQGIRFHVTTALVDGNPVLYITPQGLEIDNSKVTHPLTGNIVRAEVADLDRNGSPEIYVFVKSSGRGMAGELIAYSANRKKSLSTIYLPPVSDNPKFAEGYQGEDEFAVTENSLVRQFPVYDGADAEAGRTGKIRQVQYRLIPGEAGWLLRVFQVTDTEAIF</sequence>
<evidence type="ECO:0000313" key="3">
    <source>
        <dbReference type="Proteomes" id="UP000409037"/>
    </source>
</evidence>
<organism evidence="2 3">
    <name type="scientific">Pseudomonas fluorescens</name>
    <dbReference type="NCBI Taxonomy" id="294"/>
    <lineage>
        <taxon>Bacteria</taxon>
        <taxon>Pseudomonadati</taxon>
        <taxon>Pseudomonadota</taxon>
        <taxon>Gammaproteobacteria</taxon>
        <taxon>Pseudomonadales</taxon>
        <taxon>Pseudomonadaceae</taxon>
        <taxon>Pseudomonas</taxon>
    </lineage>
</organism>
<name>A0A5E7FK16_PSEFL</name>
<accession>A0A5E7FK16</accession>
<dbReference type="Proteomes" id="UP000409037">
    <property type="component" value="Unassembled WGS sequence"/>
</dbReference>
<protein>
    <recommendedName>
        <fullName evidence="4">VCBS repeat-containing protein</fullName>
    </recommendedName>
</protein>
<proteinExistence type="predicted"/>
<reference evidence="2 3" key="1">
    <citation type="submission" date="2019-09" db="EMBL/GenBank/DDBJ databases">
        <authorList>
            <person name="Chandra G."/>
            <person name="Truman W A."/>
        </authorList>
    </citation>
    <scope>NUCLEOTIDE SEQUENCE [LARGE SCALE GENOMIC DNA]</scope>
    <source>
        <strain evidence="2">PS833</strain>
    </source>
</reference>
<dbReference type="RefSeq" id="WP_150800629.1">
    <property type="nucleotide sequence ID" value="NZ_CABVHU010000018.1"/>
</dbReference>
<feature type="signal peptide" evidence="1">
    <location>
        <begin position="1"/>
        <end position="19"/>
    </location>
</feature>
<dbReference type="Gene3D" id="2.40.128.460">
    <property type="entry name" value="Periplasmic lysozyme inhibitor of I-type lysozyme"/>
    <property type="match status" value="1"/>
</dbReference>
<keyword evidence="1" id="KW-0732">Signal</keyword>